<dbReference type="PANTHER" id="PTHR11712:SF322">
    <property type="entry name" value="POLYKETIDE BETA-KETOACYL SYNTHASE 2-RELATED"/>
    <property type="match status" value="1"/>
</dbReference>
<organism evidence="6 7">
    <name type="scientific">Kibdelosporangium persicum</name>
    <dbReference type="NCBI Taxonomy" id="2698649"/>
    <lineage>
        <taxon>Bacteria</taxon>
        <taxon>Bacillati</taxon>
        <taxon>Actinomycetota</taxon>
        <taxon>Actinomycetes</taxon>
        <taxon>Pseudonocardiales</taxon>
        <taxon>Pseudonocardiaceae</taxon>
        <taxon>Kibdelosporangium</taxon>
    </lineage>
</organism>
<evidence type="ECO:0000256" key="2">
    <source>
        <dbReference type="ARBA" id="ARBA00022679"/>
    </source>
</evidence>
<dbReference type="CDD" id="cd00832">
    <property type="entry name" value="CLF"/>
    <property type="match status" value="1"/>
</dbReference>
<protein>
    <submittedName>
        <fullName evidence="6">Polyketide chain length factor WhiE-CLF-like</fullName>
    </submittedName>
</protein>
<dbReference type="InterPro" id="IPR000794">
    <property type="entry name" value="Beta-ketoacyl_synthase"/>
</dbReference>
<sequence>MVKSIPMPTGKGAVTSTSGTVTDPVVTGIGVLAPTGAGVEAHWHAVLAGKSGISRINRFDPTSYPVRFAGQVPGFAAKDHVPGRLIPQTDHWTHLGLAAAAAALADARIDPAELPEYEMAVVTSSSSGGTEFGQHEMERLYLNGPSWVGAYQSIAWFYAATTGQISIRHGMRGPCGVLCCEQAGGLDALGQARRLLRTGSRLVVSGGTDASLCPYGLVAQLTNGHLSTVEDPARAYLPFDAAASGYLPGEGGAILVLESAAGAAARGMGHGYGIIAGYAAGFDPPPGSDRPPALRRTIERALADADVGPADVDVVFADGAGVPEADLAEARALAEVFGPRGVPVTVPKTLTGRLYGGGAALDVATALLSLCDSVIPHTAGPTHLAAGCEIDLVTDQPRDARLNTALVVARGHGGFNAALVLRRPEADRAEGECG</sequence>
<dbReference type="PANTHER" id="PTHR11712">
    <property type="entry name" value="POLYKETIDE SYNTHASE-RELATED"/>
    <property type="match status" value="1"/>
</dbReference>
<keyword evidence="2 4" id="KW-0808">Transferase</keyword>
<evidence type="ECO:0000256" key="1">
    <source>
        <dbReference type="ARBA" id="ARBA00008467"/>
    </source>
</evidence>
<comment type="caution">
    <text evidence="6">The sequence shown here is derived from an EMBL/GenBank/DDBJ whole genome shotgun (WGS) entry which is preliminary data.</text>
</comment>
<dbReference type="PROSITE" id="PS52004">
    <property type="entry name" value="KS3_2"/>
    <property type="match status" value="1"/>
</dbReference>
<evidence type="ECO:0000259" key="5">
    <source>
        <dbReference type="PROSITE" id="PS52004"/>
    </source>
</evidence>
<keyword evidence="3" id="KW-0012">Acyltransferase</keyword>
<dbReference type="EMBL" id="JAAATY010000049">
    <property type="protein sequence ID" value="NRN71013.1"/>
    <property type="molecule type" value="Genomic_DNA"/>
</dbReference>
<name>A0ABX2FIE5_9PSEU</name>
<dbReference type="Proteomes" id="UP000763557">
    <property type="component" value="Unassembled WGS sequence"/>
</dbReference>
<dbReference type="InterPro" id="IPR014030">
    <property type="entry name" value="Ketoacyl_synth_N"/>
</dbReference>
<dbReference type="InterPro" id="IPR016039">
    <property type="entry name" value="Thiolase-like"/>
</dbReference>
<comment type="similarity">
    <text evidence="1 4">Belongs to the thiolase-like superfamily. Beta-ketoacyl-ACP synthases family.</text>
</comment>
<evidence type="ECO:0000256" key="3">
    <source>
        <dbReference type="ARBA" id="ARBA00023315"/>
    </source>
</evidence>
<dbReference type="SUPFAM" id="SSF53901">
    <property type="entry name" value="Thiolase-like"/>
    <property type="match status" value="2"/>
</dbReference>
<dbReference type="Pfam" id="PF02801">
    <property type="entry name" value="Ketoacyl-synt_C"/>
    <property type="match status" value="1"/>
</dbReference>
<gene>
    <name evidence="6" type="ORF">GC106_82880</name>
</gene>
<keyword evidence="7" id="KW-1185">Reference proteome</keyword>
<dbReference type="Pfam" id="PF00109">
    <property type="entry name" value="ketoacyl-synt"/>
    <property type="match status" value="1"/>
</dbReference>
<dbReference type="InterPro" id="IPR014031">
    <property type="entry name" value="Ketoacyl_synth_C"/>
</dbReference>
<evidence type="ECO:0000313" key="6">
    <source>
        <dbReference type="EMBL" id="NRN71013.1"/>
    </source>
</evidence>
<proteinExistence type="inferred from homology"/>
<evidence type="ECO:0000313" key="7">
    <source>
        <dbReference type="Proteomes" id="UP000763557"/>
    </source>
</evidence>
<dbReference type="Gene3D" id="3.40.47.10">
    <property type="match status" value="2"/>
</dbReference>
<accession>A0ABX2FIE5</accession>
<feature type="domain" description="Ketosynthase family 3 (KS3)" evidence="5">
    <location>
        <begin position="21"/>
        <end position="423"/>
    </location>
</feature>
<dbReference type="InterPro" id="IPR020841">
    <property type="entry name" value="PKS_Beta-ketoAc_synthase_dom"/>
</dbReference>
<reference evidence="6 7" key="1">
    <citation type="submission" date="2020-01" db="EMBL/GenBank/DDBJ databases">
        <title>Kibdelosporangium persica a novel Actinomycetes from a hot desert in Iran.</title>
        <authorList>
            <person name="Safaei N."/>
            <person name="Zaburannyi N."/>
            <person name="Mueller R."/>
            <person name="Wink J."/>
        </authorList>
    </citation>
    <scope>NUCLEOTIDE SEQUENCE [LARGE SCALE GENOMIC DNA]</scope>
    <source>
        <strain evidence="6 7">4NS15</strain>
    </source>
</reference>
<evidence type="ECO:0000256" key="4">
    <source>
        <dbReference type="RuleBase" id="RU003694"/>
    </source>
</evidence>